<accession>A0ABV6C0Y3</accession>
<dbReference type="EMBL" id="JBHLYQ010000002">
    <property type="protein sequence ID" value="MFC0080627.1"/>
    <property type="molecule type" value="Genomic_DNA"/>
</dbReference>
<comment type="caution">
    <text evidence="3">The sequence shown here is derived from an EMBL/GenBank/DDBJ whole genome shotgun (WGS) entry which is preliminary data.</text>
</comment>
<proteinExistence type="predicted"/>
<evidence type="ECO:0000313" key="4">
    <source>
        <dbReference type="Proteomes" id="UP001589788"/>
    </source>
</evidence>
<sequence>MSGSSPAPELDPAPRGPLAGLLVADFSRILAGPYATMLLGDLGATVVKVESPAGDDTRTWMPPVHEGVATYYLSVNRNKRSVVLDLKDEEDRRLAERLVERADVMIENFRPGQLARYGLDWERVHARNPRCVMASITAFGSNGEGAGLPGYDLMVQAMSGLMSLTGDPEGPAMRSGIAVFDILAGLHATVGILAALAERERSGEGQHVEVSLMASALSGMANHTTAWVVGGVVPYRMGNAHPSLFPYEPLPTADGELVVIAGNDRQFRALVDVLGVPELAERPEFARNEDRTANREILRPLLVERLRTRPAREWFDLLIARDVPCAPILTVDDGVAMAERLGLAPTVPVPSDQPRFPMVRHPIGLSRTPPRYDLAPPALDQDGALVRRWLTEGAGQPMSGAAGQAGRAGTELDR</sequence>
<dbReference type="GO" id="GO:0016740">
    <property type="term" value="F:transferase activity"/>
    <property type="evidence" value="ECO:0007669"/>
    <property type="project" value="UniProtKB-KW"/>
</dbReference>
<dbReference type="PANTHER" id="PTHR48207:SF3">
    <property type="entry name" value="SUCCINATE--HYDROXYMETHYLGLUTARATE COA-TRANSFERASE"/>
    <property type="match status" value="1"/>
</dbReference>
<dbReference type="InterPro" id="IPR023606">
    <property type="entry name" value="CoA-Trfase_III_dom_1_sf"/>
</dbReference>
<dbReference type="Gene3D" id="3.40.50.10540">
    <property type="entry name" value="Crotonobetainyl-coa:carnitine coa-transferase, domain 1"/>
    <property type="match status" value="1"/>
</dbReference>
<organism evidence="3 4">
    <name type="scientific">Aciditerrimonas ferrireducens</name>
    <dbReference type="NCBI Taxonomy" id="667306"/>
    <lineage>
        <taxon>Bacteria</taxon>
        <taxon>Bacillati</taxon>
        <taxon>Actinomycetota</taxon>
        <taxon>Acidimicrobiia</taxon>
        <taxon>Acidimicrobiales</taxon>
        <taxon>Acidimicrobiaceae</taxon>
        <taxon>Aciditerrimonas</taxon>
    </lineage>
</organism>
<dbReference type="RefSeq" id="WP_377787096.1">
    <property type="nucleotide sequence ID" value="NZ_JBHLYQ010000002.1"/>
</dbReference>
<dbReference type="InterPro" id="IPR044855">
    <property type="entry name" value="CoA-Trfase_III_dom3_sf"/>
</dbReference>
<keyword evidence="1 3" id="KW-0808">Transferase</keyword>
<name>A0ABV6C0Y3_9ACTN</name>
<dbReference type="InterPro" id="IPR050483">
    <property type="entry name" value="CoA-transferase_III_domain"/>
</dbReference>
<evidence type="ECO:0000256" key="1">
    <source>
        <dbReference type="ARBA" id="ARBA00022679"/>
    </source>
</evidence>
<dbReference type="SUPFAM" id="SSF89796">
    <property type="entry name" value="CoA-transferase family III (CaiB/BaiF)"/>
    <property type="match status" value="1"/>
</dbReference>
<dbReference type="PANTHER" id="PTHR48207">
    <property type="entry name" value="SUCCINATE--HYDROXYMETHYLGLUTARATE COA-TRANSFERASE"/>
    <property type="match status" value="1"/>
</dbReference>
<protein>
    <submittedName>
        <fullName evidence="3">CaiB/BaiF CoA transferase family protein</fullName>
    </submittedName>
</protein>
<dbReference type="InterPro" id="IPR003673">
    <property type="entry name" value="CoA-Trfase_fam_III"/>
</dbReference>
<feature type="region of interest" description="Disordered" evidence="2">
    <location>
        <begin position="393"/>
        <end position="414"/>
    </location>
</feature>
<reference evidence="3 4" key="1">
    <citation type="submission" date="2024-09" db="EMBL/GenBank/DDBJ databases">
        <authorList>
            <person name="Sun Q."/>
            <person name="Mori K."/>
        </authorList>
    </citation>
    <scope>NUCLEOTIDE SEQUENCE [LARGE SCALE GENOMIC DNA]</scope>
    <source>
        <strain evidence="3 4">JCM 15389</strain>
    </source>
</reference>
<dbReference type="Gene3D" id="3.30.1540.10">
    <property type="entry name" value="formyl-coa transferase, domain 3"/>
    <property type="match status" value="1"/>
</dbReference>
<evidence type="ECO:0000313" key="3">
    <source>
        <dbReference type="EMBL" id="MFC0080627.1"/>
    </source>
</evidence>
<dbReference type="Proteomes" id="UP001589788">
    <property type="component" value="Unassembled WGS sequence"/>
</dbReference>
<gene>
    <name evidence="3" type="ORF">ACFFRE_00455</name>
</gene>
<evidence type="ECO:0000256" key="2">
    <source>
        <dbReference type="SAM" id="MobiDB-lite"/>
    </source>
</evidence>
<dbReference type="Pfam" id="PF02515">
    <property type="entry name" value="CoA_transf_3"/>
    <property type="match status" value="1"/>
</dbReference>
<keyword evidence="4" id="KW-1185">Reference proteome</keyword>